<keyword evidence="12" id="KW-1185">Reference proteome</keyword>
<keyword evidence="3" id="KW-0813">Transport</keyword>
<dbReference type="PANTHER" id="PTHR11654">
    <property type="entry name" value="OLIGOPEPTIDE TRANSPORTER-RELATED"/>
    <property type="match status" value="1"/>
</dbReference>
<dbReference type="InterPro" id="IPR000109">
    <property type="entry name" value="POT_fam"/>
</dbReference>
<evidence type="ECO:0000256" key="3">
    <source>
        <dbReference type="ARBA" id="ARBA00022448"/>
    </source>
</evidence>
<evidence type="ECO:0000256" key="7">
    <source>
        <dbReference type="ARBA" id="ARBA00022989"/>
    </source>
</evidence>
<dbReference type="InterPro" id="IPR018456">
    <property type="entry name" value="PTR2_symporter_CS"/>
</dbReference>
<accession>A0ABD0LNN2</accession>
<evidence type="ECO:0000256" key="2">
    <source>
        <dbReference type="ARBA" id="ARBA00005982"/>
    </source>
</evidence>
<keyword evidence="6" id="KW-0653">Protein transport</keyword>
<keyword evidence="5" id="KW-0571">Peptide transport</keyword>
<sequence length="707" mass="77891">MSAQGYGATLDQQEPSVTPNVKDQHLLKSPGGNQENDQNGIKNIFSRKSKYPVSVFFILGSEFCERFTYYGLRTVLVLYLTGWLGINTNTATALYHSFSFLAYFSPVLGAIIADGYLGRYRTILYVSTVYGIGCAVLSLTAFPPPELPGPMIGLLLIALGTGGIKPCVVTFGGDQFSADQVEERSTFFSTFYFMINLGSVLSTFLTPILRADVHCVGNSCYPLAFGVPALLMLTALLIFFAGRKSYKHVPVTGSLFSRVSACILHAIHMRFKYRRYQEEKTHWLDYAGDKFEMPFIEDVKRLLKVLWLFLPLPMFWALFNQQGSRWTLQAVQLDGRMGSFGRLKPDQLQALNPLLIILLIPVFERLVYPLLHRFRIPNRPLQRMVAGMTFSILAFCVAGLIQIKIDMLKEPTLPGNKAGYTFINTVPCDLTIQSTPSLLPDSVAARGAGTKHLEITCANTGTHLDSVITLDEGVSSRLVITLNRLSNSLQLEMGAREAEATVVSVTANNVSNFMDFEPGRYTISVPRNDTGGHPTWLKIGSPITLGGGGVYSVALLHSSAQGNLSETEVLVYNTVKENTLSMGLMVPQYVIITVGEILFSVSGLGFAYTQAPESLRSVLQAAWLLTTAFGDLIVVFIAEVRLVPSQVAEFFLFAALMAADTIIFAIMGCFYVYTNIESTDTALSDETRLVDSEHEDVPLQERNGSIK</sequence>
<dbReference type="AlphaFoldDB" id="A0ABD0LNN2"/>
<gene>
    <name evidence="11" type="ORF">BaRGS_00007776</name>
</gene>
<reference evidence="11 12" key="1">
    <citation type="journal article" date="2023" name="Sci. Data">
        <title>Genome assembly of the Korean intertidal mud-creeper Batillaria attramentaria.</title>
        <authorList>
            <person name="Patra A.K."/>
            <person name="Ho P.T."/>
            <person name="Jun S."/>
            <person name="Lee S.J."/>
            <person name="Kim Y."/>
            <person name="Won Y.J."/>
        </authorList>
    </citation>
    <scope>NUCLEOTIDE SEQUENCE [LARGE SCALE GENOMIC DNA]</scope>
    <source>
        <strain evidence="11">Wonlab-2016</strain>
    </source>
</reference>
<protein>
    <submittedName>
        <fullName evidence="11">Uncharacterized protein</fullName>
    </submittedName>
</protein>
<evidence type="ECO:0000256" key="1">
    <source>
        <dbReference type="ARBA" id="ARBA00004141"/>
    </source>
</evidence>
<dbReference type="Proteomes" id="UP001519460">
    <property type="component" value="Unassembled WGS sequence"/>
</dbReference>
<evidence type="ECO:0000256" key="4">
    <source>
        <dbReference type="ARBA" id="ARBA00022692"/>
    </source>
</evidence>
<dbReference type="GO" id="GO:0015833">
    <property type="term" value="P:peptide transport"/>
    <property type="evidence" value="ECO:0007669"/>
    <property type="project" value="UniProtKB-KW"/>
</dbReference>
<dbReference type="PROSITE" id="PS01022">
    <property type="entry name" value="PTR2_1"/>
    <property type="match status" value="1"/>
</dbReference>
<feature type="region of interest" description="Disordered" evidence="9">
    <location>
        <begin position="1"/>
        <end position="39"/>
    </location>
</feature>
<evidence type="ECO:0000313" key="12">
    <source>
        <dbReference type="Proteomes" id="UP001519460"/>
    </source>
</evidence>
<feature type="compositionally biased region" description="Polar residues" evidence="9">
    <location>
        <begin position="10"/>
        <end position="21"/>
    </location>
</feature>
<evidence type="ECO:0000256" key="6">
    <source>
        <dbReference type="ARBA" id="ARBA00022927"/>
    </source>
</evidence>
<dbReference type="GO" id="GO:0016020">
    <property type="term" value="C:membrane"/>
    <property type="evidence" value="ECO:0007669"/>
    <property type="project" value="UniProtKB-SubCell"/>
</dbReference>
<feature type="transmembrane region" description="Helical" evidence="10">
    <location>
        <begin position="383"/>
        <end position="403"/>
    </location>
</feature>
<feature type="transmembrane region" description="Helical" evidence="10">
    <location>
        <begin position="650"/>
        <end position="673"/>
    </location>
</feature>
<dbReference type="InterPro" id="IPR036259">
    <property type="entry name" value="MFS_trans_sf"/>
</dbReference>
<dbReference type="Gene3D" id="1.20.1250.20">
    <property type="entry name" value="MFS general substrate transporter like domains"/>
    <property type="match status" value="2"/>
</dbReference>
<evidence type="ECO:0000256" key="9">
    <source>
        <dbReference type="SAM" id="MobiDB-lite"/>
    </source>
</evidence>
<feature type="transmembrane region" description="Helical" evidence="10">
    <location>
        <begin position="302"/>
        <end position="319"/>
    </location>
</feature>
<comment type="similarity">
    <text evidence="2">Belongs to the major facilitator superfamily. Proton-dependent oligopeptide transporter (POT/PTR) (TC 2.A.17) family.</text>
</comment>
<feature type="transmembrane region" description="Helical" evidence="10">
    <location>
        <begin position="589"/>
        <end position="609"/>
    </location>
</feature>
<keyword evidence="4 10" id="KW-0812">Transmembrane</keyword>
<feature type="transmembrane region" description="Helical" evidence="10">
    <location>
        <begin position="67"/>
        <end position="86"/>
    </location>
</feature>
<keyword evidence="7 10" id="KW-1133">Transmembrane helix</keyword>
<dbReference type="CDD" id="cd17347">
    <property type="entry name" value="MFS_SLC15A1_2_like"/>
    <property type="match status" value="1"/>
</dbReference>
<dbReference type="EMBL" id="JACVVK020000034">
    <property type="protein sequence ID" value="KAK7500896.1"/>
    <property type="molecule type" value="Genomic_DNA"/>
</dbReference>
<comment type="caution">
    <text evidence="11">The sequence shown here is derived from an EMBL/GenBank/DDBJ whole genome shotgun (WGS) entry which is preliminary data.</text>
</comment>
<proteinExistence type="inferred from homology"/>
<name>A0ABD0LNN2_9CAEN</name>
<dbReference type="Pfam" id="PF00854">
    <property type="entry name" value="PTR2"/>
    <property type="match status" value="2"/>
</dbReference>
<evidence type="ECO:0000256" key="5">
    <source>
        <dbReference type="ARBA" id="ARBA00022856"/>
    </source>
</evidence>
<dbReference type="SUPFAM" id="SSF103473">
    <property type="entry name" value="MFS general substrate transporter"/>
    <property type="match status" value="1"/>
</dbReference>
<feature type="transmembrane region" description="Helical" evidence="10">
    <location>
        <begin position="98"/>
        <end position="117"/>
    </location>
</feature>
<evidence type="ECO:0000256" key="8">
    <source>
        <dbReference type="ARBA" id="ARBA00023136"/>
    </source>
</evidence>
<feature type="transmembrane region" description="Helical" evidence="10">
    <location>
        <begin position="350"/>
        <end position="371"/>
    </location>
</feature>
<feature type="transmembrane region" description="Helical" evidence="10">
    <location>
        <begin position="221"/>
        <end position="242"/>
    </location>
</feature>
<dbReference type="GO" id="GO:0015031">
    <property type="term" value="P:protein transport"/>
    <property type="evidence" value="ECO:0007669"/>
    <property type="project" value="UniProtKB-KW"/>
</dbReference>
<organism evidence="11 12">
    <name type="scientific">Batillaria attramentaria</name>
    <dbReference type="NCBI Taxonomy" id="370345"/>
    <lineage>
        <taxon>Eukaryota</taxon>
        <taxon>Metazoa</taxon>
        <taxon>Spiralia</taxon>
        <taxon>Lophotrochozoa</taxon>
        <taxon>Mollusca</taxon>
        <taxon>Gastropoda</taxon>
        <taxon>Caenogastropoda</taxon>
        <taxon>Sorbeoconcha</taxon>
        <taxon>Cerithioidea</taxon>
        <taxon>Batillariidae</taxon>
        <taxon>Batillaria</taxon>
    </lineage>
</organism>
<feature type="transmembrane region" description="Helical" evidence="10">
    <location>
        <begin position="191"/>
        <end position="209"/>
    </location>
</feature>
<comment type="subcellular location">
    <subcellularLocation>
        <location evidence="1">Membrane</location>
        <topology evidence="1">Multi-pass membrane protein</topology>
    </subcellularLocation>
</comment>
<evidence type="ECO:0000313" key="11">
    <source>
        <dbReference type="EMBL" id="KAK7500896.1"/>
    </source>
</evidence>
<evidence type="ECO:0000256" key="10">
    <source>
        <dbReference type="SAM" id="Phobius"/>
    </source>
</evidence>
<keyword evidence="8 10" id="KW-0472">Membrane</keyword>
<dbReference type="FunFam" id="1.20.1250.20:FF:000049">
    <property type="entry name" value="Solute carrier family 15 member 2"/>
    <property type="match status" value="1"/>
</dbReference>
<feature type="transmembrane region" description="Helical" evidence="10">
    <location>
        <begin position="123"/>
        <end position="142"/>
    </location>
</feature>
<feature type="transmembrane region" description="Helical" evidence="10">
    <location>
        <begin position="154"/>
        <end position="171"/>
    </location>
</feature>
<feature type="transmembrane region" description="Helical" evidence="10">
    <location>
        <begin position="621"/>
        <end position="638"/>
    </location>
</feature>